<accession>A0A1M5CR84</accession>
<sequence length="207" mass="23173">MATKAKEICIDNNKRTAMLLNVSTVVGLILMTLFIIYGVQNKIFSSQEALSQFLGRFGFWAPFIFIMVQIVQVVIPILPGAIGCLGGVLIFGPVWGFVYNYIGICIGSVLAFRLSKQYGQPFVRSMVKEKSYNKYITWLEKGDKFDKAFAIAIFLPVAPDDLLCYIAGLTKMTLKKFTWIILLGKPLSILIYSLGLTGIMEMIKNFI</sequence>
<protein>
    <recommendedName>
        <fullName evidence="6">TVP38/TMEM64 family membrane protein</fullName>
    </recommendedName>
</protein>
<comment type="similarity">
    <text evidence="6">Belongs to the TVP38/TMEM64 family.</text>
</comment>
<comment type="subcellular location">
    <subcellularLocation>
        <location evidence="1 6">Cell membrane</location>
        <topology evidence="1 6">Multi-pass membrane protein</topology>
    </subcellularLocation>
</comment>
<evidence type="ECO:0000256" key="3">
    <source>
        <dbReference type="ARBA" id="ARBA00022692"/>
    </source>
</evidence>
<dbReference type="STRING" id="1122155.SAMN02745158_04262"/>
<evidence type="ECO:0000313" key="8">
    <source>
        <dbReference type="EMBL" id="SHF57255.1"/>
    </source>
</evidence>
<dbReference type="PANTHER" id="PTHR12677:SF49">
    <property type="entry name" value="TVP38_TMEM64 FAMILY MEMBRANE PROTEIN"/>
    <property type="match status" value="1"/>
</dbReference>
<dbReference type="Pfam" id="PF09335">
    <property type="entry name" value="VTT_dom"/>
    <property type="match status" value="1"/>
</dbReference>
<keyword evidence="5 6" id="KW-0472">Membrane</keyword>
<feature type="transmembrane region" description="Helical" evidence="6">
    <location>
        <begin position="20"/>
        <end position="39"/>
    </location>
</feature>
<gene>
    <name evidence="8" type="ORF">SAMN02745158_04262</name>
</gene>
<organism evidence="8 9">
    <name type="scientific">Lactonifactor longoviformis DSM 17459</name>
    <dbReference type="NCBI Taxonomy" id="1122155"/>
    <lineage>
        <taxon>Bacteria</taxon>
        <taxon>Bacillati</taxon>
        <taxon>Bacillota</taxon>
        <taxon>Clostridia</taxon>
        <taxon>Eubacteriales</taxon>
        <taxon>Clostridiaceae</taxon>
        <taxon>Lactonifactor</taxon>
    </lineage>
</organism>
<dbReference type="RefSeq" id="WP_242946836.1">
    <property type="nucleotide sequence ID" value="NZ_FQVI01000044.1"/>
</dbReference>
<evidence type="ECO:0000256" key="2">
    <source>
        <dbReference type="ARBA" id="ARBA00022475"/>
    </source>
</evidence>
<evidence type="ECO:0000256" key="5">
    <source>
        <dbReference type="ARBA" id="ARBA00023136"/>
    </source>
</evidence>
<dbReference type="GO" id="GO:0005886">
    <property type="term" value="C:plasma membrane"/>
    <property type="evidence" value="ECO:0007669"/>
    <property type="project" value="UniProtKB-SubCell"/>
</dbReference>
<dbReference type="InterPro" id="IPR032816">
    <property type="entry name" value="VTT_dom"/>
</dbReference>
<reference evidence="8 9" key="1">
    <citation type="submission" date="2016-11" db="EMBL/GenBank/DDBJ databases">
        <authorList>
            <person name="Jaros S."/>
            <person name="Januszkiewicz K."/>
            <person name="Wedrychowicz H."/>
        </authorList>
    </citation>
    <scope>NUCLEOTIDE SEQUENCE [LARGE SCALE GENOMIC DNA]</scope>
    <source>
        <strain evidence="8 9">DSM 17459</strain>
    </source>
</reference>
<dbReference type="Proteomes" id="UP000184245">
    <property type="component" value="Unassembled WGS sequence"/>
</dbReference>
<dbReference type="AlphaFoldDB" id="A0A1M5CR84"/>
<feature type="domain" description="VTT" evidence="7">
    <location>
        <begin position="79"/>
        <end position="194"/>
    </location>
</feature>
<feature type="transmembrane region" description="Helical" evidence="6">
    <location>
        <begin position="179"/>
        <end position="200"/>
    </location>
</feature>
<keyword evidence="9" id="KW-1185">Reference proteome</keyword>
<evidence type="ECO:0000313" key="9">
    <source>
        <dbReference type="Proteomes" id="UP000184245"/>
    </source>
</evidence>
<evidence type="ECO:0000256" key="1">
    <source>
        <dbReference type="ARBA" id="ARBA00004651"/>
    </source>
</evidence>
<proteinExistence type="inferred from homology"/>
<evidence type="ECO:0000256" key="6">
    <source>
        <dbReference type="RuleBase" id="RU366058"/>
    </source>
</evidence>
<feature type="transmembrane region" description="Helical" evidence="6">
    <location>
        <begin position="148"/>
        <end position="167"/>
    </location>
</feature>
<dbReference type="EMBL" id="FQVI01000044">
    <property type="protein sequence ID" value="SHF57255.1"/>
    <property type="molecule type" value="Genomic_DNA"/>
</dbReference>
<dbReference type="PANTHER" id="PTHR12677">
    <property type="entry name" value="GOLGI APPARATUS MEMBRANE PROTEIN TVP38-RELATED"/>
    <property type="match status" value="1"/>
</dbReference>
<keyword evidence="3 6" id="KW-0812">Transmembrane</keyword>
<keyword evidence="4 6" id="KW-1133">Transmembrane helix</keyword>
<feature type="transmembrane region" description="Helical" evidence="6">
    <location>
        <begin position="59"/>
        <end position="78"/>
    </location>
</feature>
<keyword evidence="2 6" id="KW-1003">Cell membrane</keyword>
<evidence type="ECO:0000259" key="7">
    <source>
        <dbReference type="Pfam" id="PF09335"/>
    </source>
</evidence>
<feature type="transmembrane region" description="Helical" evidence="6">
    <location>
        <begin position="85"/>
        <end position="112"/>
    </location>
</feature>
<dbReference type="InterPro" id="IPR015414">
    <property type="entry name" value="TMEM64"/>
</dbReference>
<evidence type="ECO:0000256" key="4">
    <source>
        <dbReference type="ARBA" id="ARBA00022989"/>
    </source>
</evidence>
<name>A0A1M5CR84_9CLOT</name>